<dbReference type="EMBL" id="BQNB010013716">
    <property type="protein sequence ID" value="GJT19424.1"/>
    <property type="molecule type" value="Genomic_DNA"/>
</dbReference>
<feature type="region of interest" description="Disordered" evidence="1">
    <location>
        <begin position="1"/>
        <end position="20"/>
    </location>
</feature>
<dbReference type="Proteomes" id="UP001151760">
    <property type="component" value="Unassembled WGS sequence"/>
</dbReference>
<proteinExistence type="predicted"/>
<evidence type="ECO:0000313" key="2">
    <source>
        <dbReference type="EMBL" id="GJT19424.1"/>
    </source>
</evidence>
<keyword evidence="3" id="KW-1185">Reference proteome</keyword>
<protein>
    <recommendedName>
        <fullName evidence="4">Integrase, catalytic region, zinc finger, CCHC-type, peptidase aspartic, catalytic</fullName>
    </recommendedName>
</protein>
<name>A0ABQ5C2D9_9ASTR</name>
<comment type="caution">
    <text evidence="2">The sequence shown here is derived from an EMBL/GenBank/DDBJ whole genome shotgun (WGS) entry which is preliminary data.</text>
</comment>
<sequence>MNDLSNPVTSNSVPTTTKPKVMTNDNVIAHGMFRINSFKTSKEDKFVPINKLRASIRTNLITVSQPHVITKKHVNSDSNGLSSTGVDNTAKTRRPHPRSNTKNDRVPSASKSSCIKNKEVEVEEHHRNLLLSKNKKHMSFECNNLLGIVHFGNNHVAVIMGYGDLQWRNILITKVYFVEGLRYNLFSVRQFCDSDLEVAFRRTLVSSETSKDLIC</sequence>
<organism evidence="2 3">
    <name type="scientific">Tanacetum coccineum</name>
    <dbReference type="NCBI Taxonomy" id="301880"/>
    <lineage>
        <taxon>Eukaryota</taxon>
        <taxon>Viridiplantae</taxon>
        <taxon>Streptophyta</taxon>
        <taxon>Embryophyta</taxon>
        <taxon>Tracheophyta</taxon>
        <taxon>Spermatophyta</taxon>
        <taxon>Magnoliopsida</taxon>
        <taxon>eudicotyledons</taxon>
        <taxon>Gunneridae</taxon>
        <taxon>Pentapetalae</taxon>
        <taxon>asterids</taxon>
        <taxon>campanulids</taxon>
        <taxon>Asterales</taxon>
        <taxon>Asteraceae</taxon>
        <taxon>Asteroideae</taxon>
        <taxon>Anthemideae</taxon>
        <taxon>Anthemidinae</taxon>
        <taxon>Tanacetum</taxon>
    </lineage>
</organism>
<reference evidence="2" key="2">
    <citation type="submission" date="2022-01" db="EMBL/GenBank/DDBJ databases">
        <authorList>
            <person name="Yamashiro T."/>
            <person name="Shiraishi A."/>
            <person name="Satake H."/>
            <person name="Nakayama K."/>
        </authorList>
    </citation>
    <scope>NUCLEOTIDE SEQUENCE</scope>
</reference>
<reference evidence="2" key="1">
    <citation type="journal article" date="2022" name="Int. J. Mol. Sci.">
        <title>Draft Genome of Tanacetum Coccineum: Genomic Comparison of Closely Related Tanacetum-Family Plants.</title>
        <authorList>
            <person name="Yamashiro T."/>
            <person name="Shiraishi A."/>
            <person name="Nakayama K."/>
            <person name="Satake H."/>
        </authorList>
    </citation>
    <scope>NUCLEOTIDE SEQUENCE</scope>
</reference>
<evidence type="ECO:0008006" key="4">
    <source>
        <dbReference type="Google" id="ProtNLM"/>
    </source>
</evidence>
<feature type="compositionally biased region" description="Polar residues" evidence="1">
    <location>
        <begin position="76"/>
        <end position="89"/>
    </location>
</feature>
<gene>
    <name evidence="2" type="ORF">Tco_0878130</name>
</gene>
<evidence type="ECO:0000256" key="1">
    <source>
        <dbReference type="SAM" id="MobiDB-lite"/>
    </source>
</evidence>
<evidence type="ECO:0000313" key="3">
    <source>
        <dbReference type="Proteomes" id="UP001151760"/>
    </source>
</evidence>
<accession>A0ABQ5C2D9</accession>
<feature type="region of interest" description="Disordered" evidence="1">
    <location>
        <begin position="71"/>
        <end position="115"/>
    </location>
</feature>